<dbReference type="InterPro" id="IPR035911">
    <property type="entry name" value="MurE/MurF_N"/>
</dbReference>
<evidence type="ECO:0000259" key="7">
    <source>
        <dbReference type="Pfam" id="PF01225"/>
    </source>
</evidence>
<dbReference type="Gene3D" id="3.40.1390.10">
    <property type="entry name" value="MurE/MurF, N-terminal domain"/>
    <property type="match status" value="1"/>
</dbReference>
<dbReference type="InterPro" id="IPR036615">
    <property type="entry name" value="Mur_ligase_C_dom_sf"/>
</dbReference>
<evidence type="ECO:0000256" key="6">
    <source>
        <dbReference type="ARBA" id="ARBA00023316"/>
    </source>
</evidence>
<keyword evidence="3" id="KW-0133">Cell shape</keyword>
<organism evidence="10 11">
    <name type="scientific">Anaerosphaera aminiphila DSM 21120</name>
    <dbReference type="NCBI Taxonomy" id="1120995"/>
    <lineage>
        <taxon>Bacteria</taxon>
        <taxon>Bacillati</taxon>
        <taxon>Bacillota</taxon>
        <taxon>Tissierellia</taxon>
        <taxon>Tissierellales</taxon>
        <taxon>Peptoniphilaceae</taxon>
        <taxon>Anaerosphaera</taxon>
    </lineage>
</organism>
<dbReference type="Proteomes" id="UP000184032">
    <property type="component" value="Unassembled WGS sequence"/>
</dbReference>
<dbReference type="EMBL" id="FQXI01000021">
    <property type="protein sequence ID" value="SHH66787.1"/>
    <property type="molecule type" value="Genomic_DNA"/>
</dbReference>
<dbReference type="SUPFAM" id="SSF53623">
    <property type="entry name" value="MurD-like peptide ligases, catalytic domain"/>
    <property type="match status" value="1"/>
</dbReference>
<gene>
    <name evidence="10" type="ORF">SAMN02745245_01888</name>
</gene>
<comment type="pathway">
    <text evidence="1">Cell wall biogenesis; peptidoglycan biosynthesis.</text>
</comment>
<evidence type="ECO:0000313" key="11">
    <source>
        <dbReference type="Proteomes" id="UP000184032"/>
    </source>
</evidence>
<protein>
    <submittedName>
        <fullName evidence="10">UDP-N-acetylmuramoylalanyl-D-glutamate--2,6-diaminopimelate ligase</fullName>
    </submittedName>
</protein>
<evidence type="ECO:0000256" key="2">
    <source>
        <dbReference type="ARBA" id="ARBA00022618"/>
    </source>
</evidence>
<dbReference type="SUPFAM" id="SSF63418">
    <property type="entry name" value="MurE/MurF N-terminal domain"/>
    <property type="match status" value="1"/>
</dbReference>
<dbReference type="InterPro" id="IPR000713">
    <property type="entry name" value="Mur_ligase_N"/>
</dbReference>
<sequence>MKLKDILNEVEVLDVLGEVNYDEDIDAINYHSGNVFENNLFVAISGYITDGHKYIKSARENGAKYAVVEYFIDEDIPQIKVKNTRIALADMATNFYENPSKELSIVGVTATNGKTTTAFMIDEIYKKAGYKTGIIGSVVASYDNVKIPAILTTPDSLELQMYFRDMVNKGIDKVTMEVSSSAQELYRVKNIEYDIVTFNNFSREHIDQHGSFENYYKVKSKLIKEASEDSVAILNMDFEKIAKLKDETKAQVITYSLENNDYDFSISNLDLSTGKGNYKFNVNRDIEVKGRTIEKGSFDINLAVAGYSSVMNSVVAIIVALVDGIDREIIIEAMKEFSGVERRFEMIYDEDFKIIDDHYANSRNIEVTLSTLSKMQYSNFRMVYAIRGNRGVNLNRESAEMTAQWLKKLKPKTFYATLSKDTVTSKDEVSDEELKVFCEVMSENNIDVKIFDTLEESVVELLKTVESDDAVLFAGCQGMDKGAKFASDYLVENDLAKDKDKLVERIDNRVC</sequence>
<feature type="domain" description="Mur ligase N-terminal catalytic" evidence="7">
    <location>
        <begin position="25"/>
        <end position="96"/>
    </location>
</feature>
<dbReference type="GO" id="GO:0009252">
    <property type="term" value="P:peptidoglycan biosynthetic process"/>
    <property type="evidence" value="ECO:0007669"/>
    <property type="project" value="UniProtKB-KW"/>
</dbReference>
<evidence type="ECO:0000256" key="4">
    <source>
        <dbReference type="ARBA" id="ARBA00022984"/>
    </source>
</evidence>
<dbReference type="Pfam" id="PF02875">
    <property type="entry name" value="Mur_ligase_C"/>
    <property type="match status" value="1"/>
</dbReference>
<keyword evidence="10" id="KW-0436">Ligase</keyword>
<dbReference type="AlphaFoldDB" id="A0A1M5UUU3"/>
<dbReference type="Gene3D" id="3.40.1190.10">
    <property type="entry name" value="Mur-like, catalytic domain"/>
    <property type="match status" value="1"/>
</dbReference>
<dbReference type="PANTHER" id="PTHR23135:SF4">
    <property type="entry name" value="UDP-N-ACETYLMURAMOYL-L-ALANYL-D-GLUTAMATE--2,6-DIAMINOPIMELATE LIGASE MURE HOMOLOG, CHLOROPLASTIC"/>
    <property type="match status" value="1"/>
</dbReference>
<dbReference type="InterPro" id="IPR013221">
    <property type="entry name" value="Mur_ligase_cen"/>
</dbReference>
<dbReference type="SUPFAM" id="SSF53244">
    <property type="entry name" value="MurD-like peptide ligases, peptide-binding domain"/>
    <property type="match status" value="1"/>
</dbReference>
<dbReference type="GO" id="GO:0005524">
    <property type="term" value="F:ATP binding"/>
    <property type="evidence" value="ECO:0007669"/>
    <property type="project" value="InterPro"/>
</dbReference>
<dbReference type="PANTHER" id="PTHR23135">
    <property type="entry name" value="MUR LIGASE FAMILY MEMBER"/>
    <property type="match status" value="1"/>
</dbReference>
<feature type="domain" description="Mur ligase central" evidence="9">
    <location>
        <begin position="108"/>
        <end position="320"/>
    </location>
</feature>
<keyword evidence="11" id="KW-1185">Reference proteome</keyword>
<keyword evidence="4" id="KW-0573">Peptidoglycan synthesis</keyword>
<evidence type="ECO:0000259" key="8">
    <source>
        <dbReference type="Pfam" id="PF02875"/>
    </source>
</evidence>
<keyword evidence="2" id="KW-0132">Cell division</keyword>
<dbReference type="GO" id="GO:0051301">
    <property type="term" value="P:cell division"/>
    <property type="evidence" value="ECO:0007669"/>
    <property type="project" value="UniProtKB-KW"/>
</dbReference>
<dbReference type="RefSeq" id="WP_073185669.1">
    <property type="nucleotide sequence ID" value="NZ_FQXI01000021.1"/>
</dbReference>
<feature type="domain" description="Mur ligase C-terminal" evidence="8">
    <location>
        <begin position="342"/>
        <end position="475"/>
    </location>
</feature>
<keyword evidence="5" id="KW-0131">Cell cycle</keyword>
<keyword evidence="6" id="KW-0961">Cell wall biogenesis/degradation</keyword>
<evidence type="ECO:0000259" key="9">
    <source>
        <dbReference type="Pfam" id="PF08245"/>
    </source>
</evidence>
<accession>A0A1M5UUU3</accession>
<dbReference type="InterPro" id="IPR004101">
    <property type="entry name" value="Mur_ligase_C"/>
</dbReference>
<dbReference type="OrthoDB" id="9800958at2"/>
<proteinExistence type="predicted"/>
<evidence type="ECO:0000313" key="10">
    <source>
        <dbReference type="EMBL" id="SHH66787.1"/>
    </source>
</evidence>
<dbReference type="GO" id="GO:0071555">
    <property type="term" value="P:cell wall organization"/>
    <property type="evidence" value="ECO:0007669"/>
    <property type="project" value="UniProtKB-KW"/>
</dbReference>
<evidence type="ECO:0000256" key="3">
    <source>
        <dbReference type="ARBA" id="ARBA00022960"/>
    </source>
</evidence>
<evidence type="ECO:0000256" key="5">
    <source>
        <dbReference type="ARBA" id="ARBA00023306"/>
    </source>
</evidence>
<dbReference type="Pfam" id="PF08245">
    <property type="entry name" value="Mur_ligase_M"/>
    <property type="match status" value="1"/>
</dbReference>
<dbReference type="STRING" id="1120995.SAMN02745245_01888"/>
<dbReference type="GO" id="GO:0008360">
    <property type="term" value="P:regulation of cell shape"/>
    <property type="evidence" value="ECO:0007669"/>
    <property type="project" value="UniProtKB-KW"/>
</dbReference>
<dbReference type="GO" id="GO:0016881">
    <property type="term" value="F:acid-amino acid ligase activity"/>
    <property type="evidence" value="ECO:0007669"/>
    <property type="project" value="InterPro"/>
</dbReference>
<evidence type="ECO:0000256" key="1">
    <source>
        <dbReference type="ARBA" id="ARBA00004752"/>
    </source>
</evidence>
<dbReference type="InterPro" id="IPR036565">
    <property type="entry name" value="Mur-like_cat_sf"/>
</dbReference>
<name>A0A1M5UUU3_9FIRM</name>
<dbReference type="Pfam" id="PF01225">
    <property type="entry name" value="Mur_ligase"/>
    <property type="match status" value="1"/>
</dbReference>
<reference evidence="10 11" key="1">
    <citation type="submission" date="2016-11" db="EMBL/GenBank/DDBJ databases">
        <authorList>
            <person name="Jaros S."/>
            <person name="Januszkiewicz K."/>
            <person name="Wedrychowicz H."/>
        </authorList>
    </citation>
    <scope>NUCLEOTIDE SEQUENCE [LARGE SCALE GENOMIC DNA]</scope>
    <source>
        <strain evidence="10 11">DSM 21120</strain>
    </source>
</reference>